<evidence type="ECO:0000313" key="1">
    <source>
        <dbReference type="EMBL" id="JAH86799.1"/>
    </source>
</evidence>
<accession>A0A0E9W8U6</accession>
<sequence length="103" mass="11790">MFLQHTTLKSTLFFCSINGKIICNYVKPIGPNICSAFLNIWTKLNKILAVSKILLSNTNVGKRLNFLFQFKINSSCSQNSTCCLIRCHCLYVHNMRLRYGLPI</sequence>
<name>A0A0E9W8U6_ANGAN</name>
<dbReference type="AlphaFoldDB" id="A0A0E9W8U6"/>
<reference evidence="1" key="1">
    <citation type="submission" date="2014-11" db="EMBL/GenBank/DDBJ databases">
        <authorList>
            <person name="Amaro Gonzalez C."/>
        </authorList>
    </citation>
    <scope>NUCLEOTIDE SEQUENCE</scope>
</reference>
<protein>
    <submittedName>
        <fullName evidence="1">Uncharacterized protein</fullName>
    </submittedName>
</protein>
<proteinExistence type="predicted"/>
<dbReference type="EMBL" id="GBXM01021778">
    <property type="protein sequence ID" value="JAH86799.1"/>
    <property type="molecule type" value="Transcribed_RNA"/>
</dbReference>
<organism evidence="1">
    <name type="scientific">Anguilla anguilla</name>
    <name type="common">European freshwater eel</name>
    <name type="synonym">Muraena anguilla</name>
    <dbReference type="NCBI Taxonomy" id="7936"/>
    <lineage>
        <taxon>Eukaryota</taxon>
        <taxon>Metazoa</taxon>
        <taxon>Chordata</taxon>
        <taxon>Craniata</taxon>
        <taxon>Vertebrata</taxon>
        <taxon>Euteleostomi</taxon>
        <taxon>Actinopterygii</taxon>
        <taxon>Neopterygii</taxon>
        <taxon>Teleostei</taxon>
        <taxon>Anguilliformes</taxon>
        <taxon>Anguillidae</taxon>
        <taxon>Anguilla</taxon>
    </lineage>
</organism>
<reference evidence="1" key="2">
    <citation type="journal article" date="2015" name="Fish Shellfish Immunol.">
        <title>Early steps in the European eel (Anguilla anguilla)-Vibrio vulnificus interaction in the gills: Role of the RtxA13 toxin.</title>
        <authorList>
            <person name="Callol A."/>
            <person name="Pajuelo D."/>
            <person name="Ebbesson L."/>
            <person name="Teles M."/>
            <person name="MacKenzie S."/>
            <person name="Amaro C."/>
        </authorList>
    </citation>
    <scope>NUCLEOTIDE SEQUENCE</scope>
</reference>